<dbReference type="Proteomes" id="UP001549037">
    <property type="component" value="Unassembled WGS sequence"/>
</dbReference>
<dbReference type="Gene3D" id="1.10.150.240">
    <property type="entry name" value="Putative phosphatase, domain 2"/>
    <property type="match status" value="1"/>
</dbReference>
<dbReference type="NCBIfam" id="TIGR01549">
    <property type="entry name" value="HAD-SF-IA-v1"/>
    <property type="match status" value="1"/>
</dbReference>
<sequence length="203" mass="23622">MPLNFIWDLDGTLLDSYGAIMKALEATYYHYQWEFDDKMILAFILNESVGALLKDKARLENVDEQMVKSYYSTDLKTRDQEIQLMSGAREILDWTKERGITNFIYTHKGDNTFSVLKQLDLESYFTEVVTGDSGFKRKPHPEALDYLIQTHHLDKNKTYYIGDRKLDMEAALQAGIFSLNLKEVSQGKNQKIKNLLDIKNRTF</sequence>
<name>A0ABV2JD58_9STRE</name>
<dbReference type="InterPro" id="IPR006439">
    <property type="entry name" value="HAD-SF_hydro_IA"/>
</dbReference>
<dbReference type="RefSeq" id="WP_354367349.1">
    <property type="nucleotide sequence ID" value="NZ_JBEPLN010000003.1"/>
</dbReference>
<dbReference type="EMBL" id="JBEPLN010000003">
    <property type="protein sequence ID" value="MET3633628.1"/>
    <property type="molecule type" value="Genomic_DNA"/>
</dbReference>
<protein>
    <submittedName>
        <fullName evidence="1">HAD superfamily hydrolase (TIGR01549 family)</fullName>
    </submittedName>
</protein>
<dbReference type="InterPro" id="IPR041492">
    <property type="entry name" value="HAD_2"/>
</dbReference>
<dbReference type="Gene3D" id="3.40.50.1000">
    <property type="entry name" value="HAD superfamily/HAD-like"/>
    <property type="match status" value="1"/>
</dbReference>
<accession>A0ABV2JD58</accession>
<dbReference type="SUPFAM" id="SSF56784">
    <property type="entry name" value="HAD-like"/>
    <property type="match status" value="1"/>
</dbReference>
<dbReference type="GO" id="GO:0016787">
    <property type="term" value="F:hydrolase activity"/>
    <property type="evidence" value="ECO:0007669"/>
    <property type="project" value="UniProtKB-KW"/>
</dbReference>
<dbReference type="PANTHER" id="PTHR43434:SF25">
    <property type="entry name" value="PHOSPHOGLYCOLATE PHOSPHATASE"/>
    <property type="match status" value="1"/>
</dbReference>
<proteinExistence type="predicted"/>
<dbReference type="InterPro" id="IPR023214">
    <property type="entry name" value="HAD_sf"/>
</dbReference>
<dbReference type="SFLD" id="SFLDS00003">
    <property type="entry name" value="Haloacid_Dehalogenase"/>
    <property type="match status" value="1"/>
</dbReference>
<dbReference type="InterPro" id="IPR050155">
    <property type="entry name" value="HAD-like_hydrolase_sf"/>
</dbReference>
<gene>
    <name evidence="1" type="ORF">ABID28_000261</name>
</gene>
<dbReference type="InterPro" id="IPR023198">
    <property type="entry name" value="PGP-like_dom2"/>
</dbReference>
<keyword evidence="2" id="KW-1185">Reference proteome</keyword>
<evidence type="ECO:0000313" key="2">
    <source>
        <dbReference type="Proteomes" id="UP001549037"/>
    </source>
</evidence>
<dbReference type="SFLD" id="SFLDG01129">
    <property type="entry name" value="C1.5:_HAD__Beta-PGM__Phosphata"/>
    <property type="match status" value="1"/>
</dbReference>
<keyword evidence="1" id="KW-0378">Hydrolase</keyword>
<dbReference type="InterPro" id="IPR036412">
    <property type="entry name" value="HAD-like_sf"/>
</dbReference>
<comment type="caution">
    <text evidence="1">The sequence shown here is derived from an EMBL/GenBank/DDBJ whole genome shotgun (WGS) entry which is preliminary data.</text>
</comment>
<dbReference type="PANTHER" id="PTHR43434">
    <property type="entry name" value="PHOSPHOGLYCOLATE PHOSPHATASE"/>
    <property type="match status" value="1"/>
</dbReference>
<evidence type="ECO:0000313" key="1">
    <source>
        <dbReference type="EMBL" id="MET3633628.1"/>
    </source>
</evidence>
<organism evidence="1 2">
    <name type="scientific">Streptococcus porcorum</name>
    <dbReference type="NCBI Taxonomy" id="701526"/>
    <lineage>
        <taxon>Bacteria</taxon>
        <taxon>Bacillati</taxon>
        <taxon>Bacillota</taxon>
        <taxon>Bacilli</taxon>
        <taxon>Lactobacillales</taxon>
        <taxon>Streptococcaceae</taxon>
        <taxon>Streptococcus</taxon>
    </lineage>
</organism>
<reference evidence="1 2" key="1">
    <citation type="submission" date="2024-06" db="EMBL/GenBank/DDBJ databases">
        <title>Genomic Encyclopedia of Type Strains, Phase IV (KMG-IV): sequencing the most valuable type-strain genomes for metagenomic binning, comparative biology and taxonomic classification.</title>
        <authorList>
            <person name="Goeker M."/>
        </authorList>
    </citation>
    <scope>NUCLEOTIDE SEQUENCE [LARGE SCALE GENOMIC DNA]</scope>
    <source>
        <strain evidence="1 2">DSM 28302</strain>
    </source>
</reference>
<dbReference type="Pfam" id="PF13419">
    <property type="entry name" value="HAD_2"/>
    <property type="match status" value="1"/>
</dbReference>